<dbReference type="InterPro" id="IPR017850">
    <property type="entry name" value="Alkaline_phosphatase_core_sf"/>
</dbReference>
<dbReference type="RefSeq" id="WP_248941641.1">
    <property type="nucleotide sequence ID" value="NZ_JAKIKS010000080.1"/>
</dbReference>
<keyword evidence="1" id="KW-0732">Signal</keyword>
<sequence>MKKIISTIPLIMTFSLTVVSLTVQAANKVVIIGVDGMGGHYISQTPTPTLDNMASEGAHTLSMQNVLPVISGPNWTAMISGSYPSKNKVTSNIDLYKNQVETLFSAYREQYPQGEMWTLYEWQGFQSLLNASDAFQINEHVAEATAIPQTIALMQNQTCLPDLLFLHLDYVDHAGHSEGWGSLPYLNAIKQADSQIGDLLDAIDHCDDTDKVTVMVISDHGGFKETHQSWDNAVSRSIPFYITGPNIKSQYEITDTVRIWDLSAMVATILNVTIPHSWVSQPIHSVFEDENHQASETILPSNLSQYSTTNTYTQVYHSTGTGVKNDVSIWTPDMNNQQGYTINQIAVEGLQAPSMNSVIFIEDNPEILAKPVGYEFISYDKLSGGTQDAVYWRPIAPSGFTCISDIVTIGYEGYGLKPYDIPEPNLASFRCINSALLAKGLFHRVWTDKGSGAKMDVSVWNGINNLFAIPTYAFRARRTSYEFDFGYPLFYDLIPSSQ</sequence>
<proteinExistence type="predicted"/>
<dbReference type="EMBL" id="JAKIKS010000080">
    <property type="protein sequence ID" value="MCL1126251.1"/>
    <property type="molecule type" value="Genomic_DNA"/>
</dbReference>
<accession>A0ABT0LEW8</accession>
<evidence type="ECO:0000256" key="1">
    <source>
        <dbReference type="SAM" id="SignalP"/>
    </source>
</evidence>
<dbReference type="PANTHER" id="PTHR10151:SF120">
    <property type="entry name" value="BIS(5'-ADENOSYL)-TRIPHOSPHATASE"/>
    <property type="match status" value="1"/>
</dbReference>
<dbReference type="PANTHER" id="PTHR10151">
    <property type="entry name" value="ECTONUCLEOTIDE PYROPHOSPHATASE/PHOSPHODIESTERASE"/>
    <property type="match status" value="1"/>
</dbReference>
<dbReference type="Proteomes" id="UP001203423">
    <property type="component" value="Unassembled WGS sequence"/>
</dbReference>
<dbReference type="InterPro" id="IPR002591">
    <property type="entry name" value="Phosphodiest/P_Trfase"/>
</dbReference>
<dbReference type="Gene3D" id="3.40.720.10">
    <property type="entry name" value="Alkaline Phosphatase, subunit A"/>
    <property type="match status" value="2"/>
</dbReference>
<protein>
    <submittedName>
        <fullName evidence="2">Alkaline phosphatase family protein</fullName>
    </submittedName>
</protein>
<feature type="chain" id="PRO_5046780645" evidence="1">
    <location>
        <begin position="26"/>
        <end position="498"/>
    </location>
</feature>
<gene>
    <name evidence="2" type="ORF">L2764_17640</name>
</gene>
<dbReference type="SUPFAM" id="SSF53649">
    <property type="entry name" value="Alkaline phosphatase-like"/>
    <property type="match status" value="1"/>
</dbReference>
<reference evidence="2 3" key="1">
    <citation type="submission" date="2022-01" db="EMBL/GenBank/DDBJ databases">
        <title>Whole genome-based taxonomy of the Shewanellaceae.</title>
        <authorList>
            <person name="Martin-Rodriguez A.J."/>
        </authorList>
    </citation>
    <scope>NUCLEOTIDE SEQUENCE [LARGE SCALE GENOMIC DNA]</scope>
    <source>
        <strain evidence="2 3">DSM 17177</strain>
    </source>
</reference>
<name>A0ABT0LEW8_9GAMM</name>
<feature type="signal peptide" evidence="1">
    <location>
        <begin position="1"/>
        <end position="25"/>
    </location>
</feature>
<evidence type="ECO:0000313" key="3">
    <source>
        <dbReference type="Proteomes" id="UP001203423"/>
    </source>
</evidence>
<dbReference type="Pfam" id="PF01663">
    <property type="entry name" value="Phosphodiest"/>
    <property type="match status" value="2"/>
</dbReference>
<keyword evidence="3" id="KW-1185">Reference proteome</keyword>
<comment type="caution">
    <text evidence="2">The sequence shown here is derived from an EMBL/GenBank/DDBJ whole genome shotgun (WGS) entry which is preliminary data.</text>
</comment>
<evidence type="ECO:0000313" key="2">
    <source>
        <dbReference type="EMBL" id="MCL1126251.1"/>
    </source>
</evidence>
<organism evidence="2 3">
    <name type="scientific">Shewanella surugensis</name>
    <dbReference type="NCBI Taxonomy" id="212020"/>
    <lineage>
        <taxon>Bacteria</taxon>
        <taxon>Pseudomonadati</taxon>
        <taxon>Pseudomonadota</taxon>
        <taxon>Gammaproteobacteria</taxon>
        <taxon>Alteromonadales</taxon>
        <taxon>Shewanellaceae</taxon>
        <taxon>Shewanella</taxon>
    </lineage>
</organism>